<dbReference type="Gene3D" id="1.10.760.10">
    <property type="entry name" value="Cytochrome c-like domain"/>
    <property type="match status" value="2"/>
</dbReference>
<evidence type="ECO:0000313" key="6">
    <source>
        <dbReference type="EMBL" id="PAU98866.1"/>
    </source>
</evidence>
<feature type="domain" description="Quinohemoprotein amine dehydrogenase alpha subunit" evidence="4">
    <location>
        <begin position="385"/>
        <end position="517"/>
    </location>
</feature>
<dbReference type="AlphaFoldDB" id="A0A2A2GMN2"/>
<evidence type="ECO:0000259" key="5">
    <source>
        <dbReference type="Pfam" id="PF14930"/>
    </source>
</evidence>
<dbReference type="EMBL" id="NSJZ01000001">
    <property type="protein sequence ID" value="PAU98866.1"/>
    <property type="molecule type" value="Genomic_DNA"/>
</dbReference>
<proteinExistence type="predicted"/>
<keyword evidence="7" id="KW-1185">Reference proteome</keyword>
<feature type="signal peptide" evidence="1">
    <location>
        <begin position="1"/>
        <end position="23"/>
    </location>
</feature>
<evidence type="ECO:0000259" key="3">
    <source>
        <dbReference type="Pfam" id="PF09099"/>
    </source>
</evidence>
<feature type="chain" id="PRO_5011974142" evidence="1">
    <location>
        <begin position="24"/>
        <end position="518"/>
    </location>
</feature>
<dbReference type="InterPro" id="IPR036718">
    <property type="entry name" value="H-AmDH_asu_dom2_sf"/>
</dbReference>
<feature type="domain" description="Quinohemoprotein amine dehydrogenase alpha subunit" evidence="3">
    <location>
        <begin position="301"/>
        <end position="379"/>
    </location>
</feature>
<dbReference type="InterPro" id="IPR015183">
    <property type="entry name" value="QH-AmDH_asu_dom_III"/>
</dbReference>
<dbReference type="SUPFAM" id="SSF69298">
    <property type="entry name" value="Quinohemoprotein amine dehydrogenase A chain, domain 3"/>
    <property type="match status" value="1"/>
</dbReference>
<organism evidence="6 7">
    <name type="scientific">Paracoccus salipaludis</name>
    <dbReference type="NCBI Taxonomy" id="2032623"/>
    <lineage>
        <taxon>Bacteria</taxon>
        <taxon>Pseudomonadati</taxon>
        <taxon>Pseudomonadota</taxon>
        <taxon>Alphaproteobacteria</taxon>
        <taxon>Rhodobacterales</taxon>
        <taxon>Paracoccaceae</taxon>
        <taxon>Paracoccus</taxon>
    </lineage>
</organism>
<dbReference type="Gene3D" id="2.40.128.120">
    <property type="entry name" value="Quinohemoprotein amine dehydrogenase alpha subunit, domain 2"/>
    <property type="match status" value="1"/>
</dbReference>
<dbReference type="OrthoDB" id="5345472at2"/>
<dbReference type="Pfam" id="PF09099">
    <property type="entry name" value="Qn_am_d_aIII"/>
    <property type="match status" value="1"/>
</dbReference>
<dbReference type="InterPro" id="IPR036909">
    <property type="entry name" value="Cyt_c-like_dom_sf"/>
</dbReference>
<reference evidence="6 7" key="1">
    <citation type="submission" date="2017-09" db="EMBL/GenBank/DDBJ databases">
        <title>Paracoccus alkalisoli sp. nov., isolated from saline alkaline soil.</title>
        <authorList>
            <person name="Dong X."/>
            <person name="Zhang G."/>
        </authorList>
    </citation>
    <scope>NUCLEOTIDE SEQUENCE [LARGE SCALE GENOMIC DNA]</scope>
    <source>
        <strain evidence="6 7">WN007</strain>
    </source>
</reference>
<evidence type="ECO:0000313" key="7">
    <source>
        <dbReference type="Proteomes" id="UP000218023"/>
    </source>
</evidence>
<dbReference type="Pfam" id="PF09100">
    <property type="entry name" value="Qn_am_d_aIV"/>
    <property type="match status" value="1"/>
</dbReference>
<gene>
    <name evidence="6" type="primary">peaA</name>
    <name evidence="6" type="ORF">CK240_01660</name>
</gene>
<dbReference type="InterPro" id="IPR013783">
    <property type="entry name" value="Ig-like_fold"/>
</dbReference>
<dbReference type="GO" id="GO:0020037">
    <property type="term" value="F:heme binding"/>
    <property type="evidence" value="ECO:0007669"/>
    <property type="project" value="InterPro"/>
</dbReference>
<dbReference type="InterPro" id="IPR015184">
    <property type="entry name" value="QH-AmDH_asu_dom_IV"/>
</dbReference>
<sequence>MTRLTLTMLCTSAALALAAPALAETGQEVLDTVCAACHAKGPDGQYSRIDQSRRTPEGWDMNVVRMIRNYGLNLSDEDRAAVVRHLADTRGLSIEETEGFRYVLEQEPNADDTGPNQLMTETCRRCHSYGRVALQRRTPEDWRKLINFHLGQFPSLEYQALARDRDWWAMANTSVLEELTTRYVHGAPPPMADADLTGTWRVAGHQPGRGDYTGTLTIAAEGEDYAVTAVLAFADGTTQTQTGRAVLYGAGEWRASLAGPEAEIRQVMALRPDGSMDGRWFHADQSALGGRMLAVKSDAGPRILSVSPDHIKAGETAEIRITGVGLTGAPTLPEGISAEVVRQDDSGIVIRATAAPEAAAGRGGVKVGDASLDGAMAVYGALDRISVEPPLTYSRVGGGGGPIAKQPAVFDAVGWLNGPDGQPETADDIRVGVMAADWRTEDFDEAAAEIKDAQYAGRIGPTGIFEPGDAGPNPERPMSANNVGNLNVVATVRDGDRTHEAKAHLYATVQRFVDTPIR</sequence>
<dbReference type="InterPro" id="IPR023887">
    <property type="entry name" value="QH-AmDH_asu"/>
</dbReference>
<protein>
    <submittedName>
        <fullName evidence="6">Quinohemoprotein amine dehydrogenase subunit alpha</fullName>
    </submittedName>
</protein>
<dbReference type="InterPro" id="IPR014756">
    <property type="entry name" value="Ig_E-set"/>
</dbReference>
<dbReference type="Pfam" id="PF09098">
    <property type="entry name" value="Dehyd-heme_bind"/>
    <property type="match status" value="1"/>
</dbReference>
<dbReference type="NCBIfam" id="TIGR03908">
    <property type="entry name" value="QH_alpha"/>
    <property type="match status" value="1"/>
</dbReference>
<accession>A0A2A2GMN2</accession>
<feature type="domain" description="Quinohemoprotein amine dehydrogenase alpha subunit" evidence="5">
    <location>
        <begin position="195"/>
        <end position="296"/>
    </location>
</feature>
<dbReference type="SUPFAM" id="SSF46626">
    <property type="entry name" value="Cytochrome c"/>
    <property type="match status" value="2"/>
</dbReference>
<dbReference type="InterPro" id="IPR009111">
    <property type="entry name" value="QH-AmDH_asu_dom2"/>
</dbReference>
<dbReference type="Proteomes" id="UP000218023">
    <property type="component" value="Unassembled WGS sequence"/>
</dbReference>
<comment type="caution">
    <text evidence="6">The sequence shown here is derived from an EMBL/GenBank/DDBJ whole genome shotgun (WGS) entry which is preliminary data.</text>
</comment>
<dbReference type="SUPFAM" id="SSF81296">
    <property type="entry name" value="E set domains"/>
    <property type="match status" value="2"/>
</dbReference>
<evidence type="ECO:0000256" key="1">
    <source>
        <dbReference type="SAM" id="SignalP"/>
    </source>
</evidence>
<evidence type="ECO:0000259" key="4">
    <source>
        <dbReference type="Pfam" id="PF09100"/>
    </source>
</evidence>
<dbReference type="GO" id="GO:0009055">
    <property type="term" value="F:electron transfer activity"/>
    <property type="evidence" value="ECO:0007669"/>
    <property type="project" value="InterPro"/>
</dbReference>
<name>A0A2A2GMN2_9RHOB</name>
<dbReference type="Gene3D" id="2.60.40.10">
    <property type="entry name" value="Immunoglobulins"/>
    <property type="match status" value="2"/>
</dbReference>
<keyword evidence="1" id="KW-0732">Signal</keyword>
<dbReference type="Pfam" id="PF14930">
    <property type="entry name" value="Qn_am_d_aII"/>
    <property type="match status" value="1"/>
</dbReference>
<evidence type="ECO:0000259" key="2">
    <source>
        <dbReference type="Pfam" id="PF09098"/>
    </source>
</evidence>
<dbReference type="InterPro" id="IPR015182">
    <property type="entry name" value="QH-AmDH_asu_heme-bd_dom"/>
</dbReference>
<feature type="domain" description="Quinohemoprotein amine dehydrogenase alpha subunit haem binding" evidence="2">
    <location>
        <begin position="25"/>
        <end position="184"/>
    </location>
</feature>
<dbReference type="RefSeq" id="WP_095638585.1">
    <property type="nucleotide sequence ID" value="NZ_NSJZ01000001.1"/>
</dbReference>